<comment type="caution">
    <text evidence="1">The sequence shown here is derived from an EMBL/GenBank/DDBJ whole genome shotgun (WGS) entry which is preliminary data.</text>
</comment>
<dbReference type="AlphaFoldDB" id="A0AAW2QQ01"/>
<reference evidence="1" key="1">
    <citation type="submission" date="2020-06" db="EMBL/GenBank/DDBJ databases">
        <authorList>
            <person name="Li T."/>
            <person name="Hu X."/>
            <person name="Zhang T."/>
            <person name="Song X."/>
            <person name="Zhang H."/>
            <person name="Dai N."/>
            <person name="Sheng W."/>
            <person name="Hou X."/>
            <person name="Wei L."/>
        </authorList>
    </citation>
    <scope>NUCLEOTIDE SEQUENCE</scope>
    <source>
        <strain evidence="1">G01</strain>
        <tissue evidence="1">Leaf</tissue>
    </source>
</reference>
<organism evidence="1">
    <name type="scientific">Sesamum angustifolium</name>
    <dbReference type="NCBI Taxonomy" id="2727405"/>
    <lineage>
        <taxon>Eukaryota</taxon>
        <taxon>Viridiplantae</taxon>
        <taxon>Streptophyta</taxon>
        <taxon>Embryophyta</taxon>
        <taxon>Tracheophyta</taxon>
        <taxon>Spermatophyta</taxon>
        <taxon>Magnoliopsida</taxon>
        <taxon>eudicotyledons</taxon>
        <taxon>Gunneridae</taxon>
        <taxon>Pentapetalae</taxon>
        <taxon>asterids</taxon>
        <taxon>lamiids</taxon>
        <taxon>Lamiales</taxon>
        <taxon>Pedaliaceae</taxon>
        <taxon>Sesamum</taxon>
    </lineage>
</organism>
<dbReference type="EMBL" id="JACGWK010000002">
    <property type="protein sequence ID" value="KAL0369980.1"/>
    <property type="molecule type" value="Genomic_DNA"/>
</dbReference>
<sequence length="146" mass="16138">MAHCTSWRPQQGISYQWSVPRAQRSTVPLTNNIVVNVFNQTRRASPPHLGGHPTKERTFLAGWHSRPLCAPSHPMERTTPIASSQGPDWNLTFTSLPPLSHTGPLVAIGMLRSTADPFIPVPFDNPAEEYPVLLGHWVTTTRATSP</sequence>
<reference evidence="1" key="2">
    <citation type="journal article" date="2024" name="Plant">
        <title>Genomic evolution and insights into agronomic trait innovations of Sesamum species.</title>
        <authorList>
            <person name="Miao H."/>
            <person name="Wang L."/>
            <person name="Qu L."/>
            <person name="Liu H."/>
            <person name="Sun Y."/>
            <person name="Le M."/>
            <person name="Wang Q."/>
            <person name="Wei S."/>
            <person name="Zheng Y."/>
            <person name="Lin W."/>
            <person name="Duan Y."/>
            <person name="Cao H."/>
            <person name="Xiong S."/>
            <person name="Wang X."/>
            <person name="Wei L."/>
            <person name="Li C."/>
            <person name="Ma Q."/>
            <person name="Ju M."/>
            <person name="Zhao R."/>
            <person name="Li G."/>
            <person name="Mu C."/>
            <person name="Tian Q."/>
            <person name="Mei H."/>
            <person name="Zhang T."/>
            <person name="Gao T."/>
            <person name="Zhang H."/>
        </authorList>
    </citation>
    <scope>NUCLEOTIDE SEQUENCE</scope>
    <source>
        <strain evidence="1">G01</strain>
    </source>
</reference>
<evidence type="ECO:0000313" key="1">
    <source>
        <dbReference type="EMBL" id="KAL0369980.1"/>
    </source>
</evidence>
<accession>A0AAW2QQ01</accession>
<proteinExistence type="predicted"/>
<gene>
    <name evidence="1" type="ORF">Sangu_0316100</name>
</gene>
<protein>
    <submittedName>
        <fullName evidence="1">Uncharacterized protein</fullName>
    </submittedName>
</protein>
<name>A0AAW2QQ01_9LAMI</name>